<protein>
    <submittedName>
        <fullName evidence="8">Immunoglobulin superfamily member 1-like</fullName>
    </submittedName>
</protein>
<dbReference type="AlphaFoldDB" id="A0A3Q3LCD4"/>
<evidence type="ECO:0000256" key="5">
    <source>
        <dbReference type="SAM" id="Phobius"/>
    </source>
</evidence>
<evidence type="ECO:0000256" key="1">
    <source>
        <dbReference type="ARBA" id="ARBA00022729"/>
    </source>
</evidence>
<evidence type="ECO:0000256" key="3">
    <source>
        <dbReference type="ARBA" id="ARBA00023319"/>
    </source>
</evidence>
<feature type="domain" description="Ig-like" evidence="7">
    <location>
        <begin position="43"/>
        <end position="125"/>
    </location>
</feature>
<dbReference type="GO" id="GO:0004888">
    <property type="term" value="F:transmembrane signaling receptor activity"/>
    <property type="evidence" value="ECO:0007669"/>
    <property type="project" value="TreeGrafter"/>
</dbReference>
<evidence type="ECO:0000313" key="9">
    <source>
        <dbReference type="Proteomes" id="UP000261640"/>
    </source>
</evidence>
<dbReference type="CDD" id="cd00096">
    <property type="entry name" value="Ig"/>
    <property type="match status" value="2"/>
</dbReference>
<dbReference type="OrthoDB" id="10012075at2759"/>
<keyword evidence="2" id="KW-1015">Disulfide bond</keyword>
<keyword evidence="5" id="KW-1133">Transmembrane helix</keyword>
<dbReference type="GeneTree" id="ENSGT00940000165428"/>
<feature type="chain" id="PRO_5018567832" evidence="6">
    <location>
        <begin position="19"/>
        <end position="1089"/>
    </location>
</feature>
<keyword evidence="5" id="KW-0472">Membrane</keyword>
<dbReference type="GO" id="GO:0006955">
    <property type="term" value="P:immune response"/>
    <property type="evidence" value="ECO:0007669"/>
    <property type="project" value="TreeGrafter"/>
</dbReference>
<dbReference type="PANTHER" id="PTHR11481">
    <property type="entry name" value="IMMUNOGLOBULIN FC RECEPTOR"/>
    <property type="match status" value="1"/>
</dbReference>
<dbReference type="InterPro" id="IPR007110">
    <property type="entry name" value="Ig-like_dom"/>
</dbReference>
<feature type="domain" description="Ig-like" evidence="7">
    <location>
        <begin position="691"/>
        <end position="762"/>
    </location>
</feature>
<dbReference type="Pfam" id="PF13895">
    <property type="entry name" value="Ig_2"/>
    <property type="match status" value="4"/>
</dbReference>
<dbReference type="PROSITE" id="PS00290">
    <property type="entry name" value="IG_MHC"/>
    <property type="match status" value="1"/>
</dbReference>
<dbReference type="Ensembl" id="ENSMAMT00000012083.2">
    <property type="protein sequence ID" value="ENSMAMP00000011768.1"/>
    <property type="gene ID" value="ENSMAMG00000007968.2"/>
</dbReference>
<dbReference type="PANTHER" id="PTHR11481:SF60">
    <property type="entry name" value="IG-LIKE DOMAIN-CONTAINING PROTEIN"/>
    <property type="match status" value="1"/>
</dbReference>
<dbReference type="STRING" id="205130.ENSMAMP00000011768"/>
<feature type="domain" description="Ig-like" evidence="7">
    <location>
        <begin position="789"/>
        <end position="874"/>
    </location>
</feature>
<dbReference type="InterPro" id="IPR036179">
    <property type="entry name" value="Ig-like_dom_sf"/>
</dbReference>
<dbReference type="SMART" id="SM00408">
    <property type="entry name" value="IGc2"/>
    <property type="match status" value="9"/>
</dbReference>
<dbReference type="InParanoid" id="A0A3Q3LCD4"/>
<proteinExistence type="predicted"/>
<accession>A0A3Q3LCD4</accession>
<feature type="region of interest" description="Disordered" evidence="4">
    <location>
        <begin position="1070"/>
        <end position="1089"/>
    </location>
</feature>
<dbReference type="Gene3D" id="2.60.40.10">
    <property type="entry name" value="Immunoglobulins"/>
    <property type="match status" value="10"/>
</dbReference>
<feature type="domain" description="Ig-like" evidence="7">
    <location>
        <begin position="509"/>
        <end position="590"/>
    </location>
</feature>
<dbReference type="InterPro" id="IPR013783">
    <property type="entry name" value="Ig-like_fold"/>
</dbReference>
<keyword evidence="5" id="KW-0812">Transmembrane</keyword>
<dbReference type="PROSITE" id="PS50835">
    <property type="entry name" value="IG_LIKE"/>
    <property type="match status" value="10"/>
</dbReference>
<dbReference type="InterPro" id="IPR050488">
    <property type="entry name" value="Ig_Fc_receptor"/>
</dbReference>
<organism evidence="8 9">
    <name type="scientific">Mastacembelus armatus</name>
    <name type="common">zig-zag eel</name>
    <dbReference type="NCBI Taxonomy" id="205130"/>
    <lineage>
        <taxon>Eukaryota</taxon>
        <taxon>Metazoa</taxon>
        <taxon>Chordata</taxon>
        <taxon>Craniata</taxon>
        <taxon>Vertebrata</taxon>
        <taxon>Euteleostomi</taxon>
        <taxon>Actinopterygii</taxon>
        <taxon>Neopterygii</taxon>
        <taxon>Teleostei</taxon>
        <taxon>Neoteleostei</taxon>
        <taxon>Acanthomorphata</taxon>
        <taxon>Anabantaria</taxon>
        <taxon>Synbranchiformes</taxon>
        <taxon>Mastacembelidae</taxon>
        <taxon>Mastacembelus</taxon>
    </lineage>
</organism>
<keyword evidence="9" id="KW-1185">Reference proteome</keyword>
<feature type="domain" description="Ig-like" evidence="7">
    <location>
        <begin position="413"/>
        <end position="494"/>
    </location>
</feature>
<dbReference type="InterPro" id="IPR003006">
    <property type="entry name" value="Ig/MHC_CS"/>
</dbReference>
<feature type="domain" description="Ig-like" evidence="7">
    <location>
        <begin position="139"/>
        <end position="220"/>
    </location>
</feature>
<keyword evidence="1 6" id="KW-0732">Signal</keyword>
<dbReference type="GO" id="GO:0007166">
    <property type="term" value="P:cell surface receptor signaling pathway"/>
    <property type="evidence" value="ECO:0007669"/>
    <property type="project" value="TreeGrafter"/>
</dbReference>
<dbReference type="InterPro" id="IPR003599">
    <property type="entry name" value="Ig_sub"/>
</dbReference>
<dbReference type="InterPro" id="IPR003598">
    <property type="entry name" value="Ig_sub2"/>
</dbReference>
<dbReference type="SMART" id="SM00409">
    <property type="entry name" value="IG"/>
    <property type="match status" value="10"/>
</dbReference>
<feature type="signal peptide" evidence="6">
    <location>
        <begin position="1"/>
        <end position="18"/>
    </location>
</feature>
<feature type="domain" description="Ig-like" evidence="7">
    <location>
        <begin position="324"/>
        <end position="404"/>
    </location>
</feature>
<feature type="transmembrane region" description="Helical" evidence="5">
    <location>
        <begin position="973"/>
        <end position="998"/>
    </location>
</feature>
<dbReference type="Proteomes" id="UP000261640">
    <property type="component" value="Unplaced"/>
</dbReference>
<evidence type="ECO:0000259" key="7">
    <source>
        <dbReference type="PROSITE" id="PS50835"/>
    </source>
</evidence>
<name>A0A3Q3LCD4_9TELE</name>
<reference evidence="8" key="2">
    <citation type="submission" date="2025-09" db="UniProtKB">
        <authorList>
            <consortium name="Ensembl"/>
        </authorList>
    </citation>
    <scope>IDENTIFICATION</scope>
</reference>
<feature type="domain" description="Ig-like" evidence="7">
    <location>
        <begin position="229"/>
        <end position="316"/>
    </location>
</feature>
<evidence type="ECO:0000256" key="2">
    <source>
        <dbReference type="ARBA" id="ARBA00023157"/>
    </source>
</evidence>
<dbReference type="SUPFAM" id="SSF48726">
    <property type="entry name" value="Immunoglobulin"/>
    <property type="match status" value="8"/>
</dbReference>
<dbReference type="RefSeq" id="XP_026188127.1">
    <property type="nucleotide sequence ID" value="XM_026332342.2"/>
</dbReference>
<feature type="domain" description="Ig-like" evidence="7">
    <location>
        <begin position="879"/>
        <end position="963"/>
    </location>
</feature>
<evidence type="ECO:0000256" key="4">
    <source>
        <dbReference type="SAM" id="MobiDB-lite"/>
    </source>
</evidence>
<feature type="domain" description="Ig-like" evidence="7">
    <location>
        <begin position="602"/>
        <end position="684"/>
    </location>
</feature>
<reference evidence="8" key="1">
    <citation type="submission" date="2025-08" db="UniProtKB">
        <authorList>
            <consortium name="Ensembl"/>
        </authorList>
    </citation>
    <scope>IDENTIFICATION</scope>
</reference>
<sequence length="1089" mass="121516">MWLIKVFGLICFTAVCAAEDPDEFTAVYNDIFTSTPMPALPVPSLQLQSKWLEVFPSEKVKFICNVSRSSDWNINWIKDGQPIKEPNLSLSAEKSVLTITAATQTDSGNYGCEVQHKTKLTKTLSNSLLLKVHGDTPKPTLTKDSKFALMFPGESLTFTCAVSDFPGAEYLWYHNGKEIPQSAKNTYTIDSLSHSSSGQYHCKAKRGDVPFSTQESEKISLQITDPPTPSLKLLSSWLDVFEDETVQFSCKADSEDWMFEWYQNQTKLQENPDLSLDVDGSFLNITAIPQRHQGVYACKARHKSRKVSSEFSNTLSVSVYGNTPKPTLKKDYGYNVMYVGERVRFTCTVDVASGWTYQWYKDGKELSYTTKNITIPLGLSDGGKYSCKAARGATTLTGSSEEIPLEVHEIPVPSLKQITLWLDVFPTEGVKLSCGMNSGSGWTYTWYRDDKKVASGETVSFDSNGATLSIGSASAERAGQYKCKGHLQDRSVVSSFSSGLKLTVYGVKPTASLTRDPDYTMMFLGEPVTFRCHVNVSSGWEYLWYKDNNQLNLPDNIYQISSVELKHSGTYRCQAKRGSRQAFQTDSSRTMDLQVQKTTPKPSITQQPDAKTVYVGELVSFDCKVEISSGWTYHWFKDEKSLAHHSGRLDLQDADLMKSGSYKCMATRDKTKYNTTHSDSRVLNIVEIPFPSLKQSTKWLDVFPTEAVKLNCGMQGSSDWTYTWYKDGQEIQAGAAVSFDPDHTTLSISSASALHHGQYTCTGKLKFKGRSVKSGFSSGLKLHVYDAKPKVTLMRTPADELMHTGDLVSFSCHVNISSGWEYLWYKGDHPLTVSGNNYIISSAVTADTGSYTCAVKRGKNTVFKSSKSQPVKIQIEERPQAKIVLLTGWSEVFSTDSLVLKCEVEEYKDTWNYTWFKERQGINSPSSEKYVVTPKNDPEQSQYSCQGIRNERPFYSRSSDSLTTKNLLLKRRVLLSISGCIFFGIIAVFIGCIVLRLIRKPVDDDDKTEEANLFLSMAQLKNCSDAPCPLVEYITDAEINASPKAKEEENGTICSETTPLPITVQEEEAVKTASDETEANNAGLVSFKQ</sequence>
<keyword evidence="3" id="KW-0393">Immunoglobulin domain</keyword>
<dbReference type="GeneID" id="113145516"/>
<dbReference type="Pfam" id="PF13927">
    <property type="entry name" value="Ig_3"/>
    <property type="match status" value="5"/>
</dbReference>
<evidence type="ECO:0000256" key="6">
    <source>
        <dbReference type="SAM" id="SignalP"/>
    </source>
</evidence>
<dbReference type="GO" id="GO:0009897">
    <property type="term" value="C:external side of plasma membrane"/>
    <property type="evidence" value="ECO:0007669"/>
    <property type="project" value="TreeGrafter"/>
</dbReference>
<evidence type="ECO:0000313" key="8">
    <source>
        <dbReference type="Ensembl" id="ENSMAMP00000011768.1"/>
    </source>
</evidence>